<dbReference type="PANTHER" id="PTHR10924">
    <property type="entry name" value="MAJOR FACILITATOR SUPERFAMILY PROTEIN-RELATED"/>
    <property type="match status" value="1"/>
</dbReference>
<dbReference type="OMA" id="WWIAIIT"/>
<dbReference type="KEGG" id="ptm:GSPATT00015050001"/>
<organism evidence="6 7">
    <name type="scientific">Paramecium tetraurelia</name>
    <dbReference type="NCBI Taxonomy" id="5888"/>
    <lineage>
        <taxon>Eukaryota</taxon>
        <taxon>Sar</taxon>
        <taxon>Alveolata</taxon>
        <taxon>Ciliophora</taxon>
        <taxon>Intramacronucleata</taxon>
        <taxon>Oligohymenophorea</taxon>
        <taxon>Peniculida</taxon>
        <taxon>Parameciidae</taxon>
        <taxon>Paramecium</taxon>
    </lineage>
</organism>
<feature type="transmembrane region" description="Helical" evidence="5">
    <location>
        <begin position="72"/>
        <end position="91"/>
    </location>
</feature>
<evidence type="ECO:0000256" key="2">
    <source>
        <dbReference type="ARBA" id="ARBA00022692"/>
    </source>
</evidence>
<feature type="transmembrane region" description="Helical" evidence="5">
    <location>
        <begin position="259"/>
        <end position="284"/>
    </location>
</feature>
<gene>
    <name evidence="6" type="ORF">GSPATT00015050001</name>
</gene>
<feature type="transmembrane region" description="Helical" evidence="5">
    <location>
        <begin position="207"/>
        <end position="226"/>
    </location>
</feature>
<evidence type="ECO:0000313" key="6">
    <source>
        <dbReference type="EMBL" id="CAK80143.1"/>
    </source>
</evidence>
<feature type="transmembrane region" description="Helical" evidence="5">
    <location>
        <begin position="165"/>
        <end position="187"/>
    </location>
</feature>
<evidence type="ECO:0000313" key="7">
    <source>
        <dbReference type="Proteomes" id="UP000000600"/>
    </source>
</evidence>
<dbReference type="SUPFAM" id="SSF103473">
    <property type="entry name" value="MFS general substrate transporter"/>
    <property type="match status" value="1"/>
</dbReference>
<comment type="subcellular location">
    <subcellularLocation>
        <location evidence="1">Membrane</location>
        <topology evidence="1">Multi-pass membrane protein</topology>
    </subcellularLocation>
</comment>
<dbReference type="Pfam" id="PF07690">
    <property type="entry name" value="MFS_1"/>
    <property type="match status" value="1"/>
</dbReference>
<feature type="transmembrane region" description="Helical" evidence="5">
    <location>
        <begin position="128"/>
        <end position="145"/>
    </location>
</feature>
<dbReference type="GO" id="GO:0022857">
    <property type="term" value="F:transmembrane transporter activity"/>
    <property type="evidence" value="ECO:0007669"/>
    <property type="project" value="InterPro"/>
</dbReference>
<feature type="transmembrane region" description="Helical" evidence="5">
    <location>
        <begin position="36"/>
        <end position="60"/>
    </location>
</feature>
<dbReference type="AlphaFoldDB" id="A0DAS6"/>
<evidence type="ECO:0000256" key="4">
    <source>
        <dbReference type="ARBA" id="ARBA00023136"/>
    </source>
</evidence>
<keyword evidence="7" id="KW-1185">Reference proteome</keyword>
<accession>A0DAS6</accession>
<dbReference type="OrthoDB" id="422206at2759"/>
<evidence type="ECO:0000256" key="5">
    <source>
        <dbReference type="SAM" id="Phobius"/>
    </source>
</evidence>
<feature type="transmembrane region" description="Helical" evidence="5">
    <location>
        <begin position="427"/>
        <end position="445"/>
    </location>
</feature>
<feature type="transmembrane region" description="Helical" evidence="5">
    <location>
        <begin position="304"/>
        <end position="324"/>
    </location>
</feature>
<evidence type="ECO:0008006" key="8">
    <source>
        <dbReference type="Google" id="ProtNLM"/>
    </source>
</evidence>
<feature type="transmembrane region" description="Helical" evidence="5">
    <location>
        <begin position="336"/>
        <end position="355"/>
    </location>
</feature>
<dbReference type="eggNOG" id="KOG2563">
    <property type="taxonomic scope" value="Eukaryota"/>
</dbReference>
<dbReference type="EMBL" id="CT868352">
    <property type="protein sequence ID" value="CAK80143.1"/>
    <property type="molecule type" value="Genomic_DNA"/>
</dbReference>
<keyword evidence="4 5" id="KW-0472">Membrane</keyword>
<feature type="transmembrane region" description="Helical" evidence="5">
    <location>
        <begin position="395"/>
        <end position="415"/>
    </location>
</feature>
<dbReference type="Proteomes" id="UP000000600">
    <property type="component" value="Unassembled WGS sequence"/>
</dbReference>
<dbReference type="HOGENOM" id="CLU_023132_4_2_1"/>
<proteinExistence type="predicted"/>
<keyword evidence="3 5" id="KW-1133">Transmembrane helix</keyword>
<evidence type="ECO:0000256" key="3">
    <source>
        <dbReference type="ARBA" id="ARBA00022989"/>
    </source>
</evidence>
<evidence type="ECO:0000256" key="1">
    <source>
        <dbReference type="ARBA" id="ARBA00004141"/>
    </source>
</evidence>
<sequence length="470" mass="52590">MDEKLNEMEMELAMVHLAKPEINDQIEEYKVYTRRYIMASFFAFSTICSSMMFSTCNPIASVLAAVYDIPTFVVSLAANGFLLMHPLLTFVQTFIVNQTDISVSLKIGCALTLLGALIRTATIISERFYTVILGSLIAGMGRPFIINIQANVAKEWFRPEDKTTVMIAFSFIITCSSVFGVIVPGQIFKGYQYETDPDDGKWLTGELMVIELEIFSAILIPAILFFRPSPPTPPGPINKFRDEFTYMQSLKITAKNKNFLLLFVCYSLLMGGFHALAVVISYLFNPFGFTPSQTSFICKLFTFYSSESSPIVCGFVSSVMYSILIRKYHLNHKKIVLFNLIPVLASLGLSYFALMTESLPLVLICYSVLGFFVIPCIPLQLELACKVLHPINQTIAVGFLLAGVHIWSFVFGEILSVITHDQNKTQAFYGCLLLFLSFLAAAICFSRVKLPKEEEEEEATQVNQSTQDGI</sequence>
<name>A0DAS6_PARTE</name>
<dbReference type="InterPro" id="IPR036259">
    <property type="entry name" value="MFS_trans_sf"/>
</dbReference>
<reference evidence="6 7" key="1">
    <citation type="journal article" date="2006" name="Nature">
        <title>Global trends of whole-genome duplications revealed by the ciliate Paramecium tetraurelia.</title>
        <authorList>
            <consortium name="Genoscope"/>
            <person name="Aury J.-M."/>
            <person name="Jaillon O."/>
            <person name="Duret L."/>
            <person name="Noel B."/>
            <person name="Jubin C."/>
            <person name="Porcel B.M."/>
            <person name="Segurens B."/>
            <person name="Daubin V."/>
            <person name="Anthouard V."/>
            <person name="Aiach N."/>
            <person name="Arnaiz O."/>
            <person name="Billaut A."/>
            <person name="Beisson J."/>
            <person name="Blanc I."/>
            <person name="Bouhouche K."/>
            <person name="Camara F."/>
            <person name="Duharcourt S."/>
            <person name="Guigo R."/>
            <person name="Gogendeau D."/>
            <person name="Katinka M."/>
            <person name="Keller A.-M."/>
            <person name="Kissmehl R."/>
            <person name="Klotz C."/>
            <person name="Koll F."/>
            <person name="Le Moue A."/>
            <person name="Lepere C."/>
            <person name="Malinsky S."/>
            <person name="Nowacki M."/>
            <person name="Nowak J.K."/>
            <person name="Plattner H."/>
            <person name="Poulain J."/>
            <person name="Ruiz F."/>
            <person name="Serrano V."/>
            <person name="Zagulski M."/>
            <person name="Dessen P."/>
            <person name="Betermier M."/>
            <person name="Weissenbach J."/>
            <person name="Scarpelli C."/>
            <person name="Schachter V."/>
            <person name="Sperling L."/>
            <person name="Meyer E."/>
            <person name="Cohen J."/>
            <person name="Wincker P."/>
        </authorList>
    </citation>
    <scope>NUCLEOTIDE SEQUENCE [LARGE SCALE GENOMIC DNA]</scope>
    <source>
        <strain evidence="6 7">Stock d4-2</strain>
    </source>
</reference>
<dbReference type="Gene3D" id="1.20.1250.20">
    <property type="entry name" value="MFS general substrate transporter like domains"/>
    <property type="match status" value="2"/>
</dbReference>
<dbReference type="InterPro" id="IPR049680">
    <property type="entry name" value="FLVCR1-2_SLC49-like"/>
</dbReference>
<dbReference type="PANTHER" id="PTHR10924:SF6">
    <property type="entry name" value="SOLUTE CARRIER FAMILY 49 MEMBER A3"/>
    <property type="match status" value="1"/>
</dbReference>
<feature type="transmembrane region" description="Helical" evidence="5">
    <location>
        <begin position="103"/>
        <end position="122"/>
    </location>
</feature>
<keyword evidence="2 5" id="KW-0812">Transmembrane</keyword>
<dbReference type="GeneID" id="5033325"/>
<dbReference type="InterPro" id="IPR011701">
    <property type="entry name" value="MFS"/>
</dbReference>
<dbReference type="GO" id="GO:0016020">
    <property type="term" value="C:membrane"/>
    <property type="evidence" value="ECO:0000318"/>
    <property type="project" value="GO_Central"/>
</dbReference>
<dbReference type="InParanoid" id="A0DAS6"/>
<protein>
    <recommendedName>
        <fullName evidence="8">Major facilitator superfamily (MFS) profile domain-containing protein</fullName>
    </recommendedName>
</protein>
<feature type="transmembrane region" description="Helical" evidence="5">
    <location>
        <begin position="361"/>
        <end position="383"/>
    </location>
</feature>
<dbReference type="RefSeq" id="XP_001447540.1">
    <property type="nucleotide sequence ID" value="XM_001447503.1"/>
</dbReference>